<dbReference type="InterPro" id="IPR050187">
    <property type="entry name" value="Lipid_Phosphate_FormReg"/>
</dbReference>
<dbReference type="InterPro" id="IPR017438">
    <property type="entry name" value="ATP-NAD_kinase_N"/>
</dbReference>
<keyword evidence="7" id="KW-1185">Reference proteome</keyword>
<dbReference type="Gene3D" id="3.40.50.10330">
    <property type="entry name" value="Probable inorganic polyphosphate/atp-NAD kinase, domain 1"/>
    <property type="match status" value="1"/>
</dbReference>
<dbReference type="InterPro" id="IPR001206">
    <property type="entry name" value="Diacylglycerol_kinase_cat_dom"/>
</dbReference>
<keyword evidence="4" id="KW-0067">ATP-binding</keyword>
<dbReference type="AlphaFoldDB" id="A0A2T3W3S8"/>
<evidence type="ECO:0000313" key="7">
    <source>
        <dbReference type="Proteomes" id="UP000240317"/>
    </source>
</evidence>
<sequence length="319" mass="33751">MGQRFHARVPAPAQRRPCLSAQRPATLIYNPRAGSSHRAPPGALCQALHDAAFAVTLHVTAHPELLGPLLAQTSGTIFLAGGDGTLRAGALHLLGRPDVTLGVLPMGTANNVARALNVQGDPLAAARRFGQARPSPFDVGRIRGSWGEDYFLEACGCGLFADILDDYGPHLAKSPVRALGSALEAFAMHQPLGLHVTVDGRPVPSPPVAVLEVMNTPSTGNGLHLAPHARVDDGLLNLVRVDGLRRAPMLTYAHALRRGTFHQLPSVHSAPGRRFVIADQGQVWHLDTELRRSAVPGGVVEVEVVPGALRLLRAPDQAG</sequence>
<dbReference type="InterPro" id="IPR045540">
    <property type="entry name" value="YegS/DAGK_C"/>
</dbReference>
<evidence type="ECO:0000256" key="2">
    <source>
        <dbReference type="ARBA" id="ARBA00022741"/>
    </source>
</evidence>
<feature type="domain" description="DAGKc" evidence="5">
    <location>
        <begin position="20"/>
        <end position="147"/>
    </location>
</feature>
<dbReference type="Pfam" id="PF00781">
    <property type="entry name" value="DAGK_cat"/>
    <property type="match status" value="1"/>
</dbReference>
<dbReference type="PROSITE" id="PS50146">
    <property type="entry name" value="DAGK"/>
    <property type="match status" value="1"/>
</dbReference>
<evidence type="ECO:0000313" key="6">
    <source>
        <dbReference type="EMBL" id="PTA66561.1"/>
    </source>
</evidence>
<dbReference type="GO" id="GO:0016301">
    <property type="term" value="F:kinase activity"/>
    <property type="evidence" value="ECO:0007669"/>
    <property type="project" value="UniProtKB-KW"/>
</dbReference>
<dbReference type="Pfam" id="PF19279">
    <property type="entry name" value="YegS_C"/>
    <property type="match status" value="1"/>
</dbReference>
<dbReference type="Gene3D" id="2.60.200.40">
    <property type="match status" value="1"/>
</dbReference>
<dbReference type="PANTHER" id="PTHR12358">
    <property type="entry name" value="SPHINGOSINE KINASE"/>
    <property type="match status" value="1"/>
</dbReference>
<gene>
    <name evidence="6" type="ORF">C8263_17150</name>
</gene>
<dbReference type="EMBL" id="PYSV01000025">
    <property type="protein sequence ID" value="PTA66561.1"/>
    <property type="molecule type" value="Genomic_DNA"/>
</dbReference>
<reference evidence="6 7" key="1">
    <citation type="submission" date="2018-03" db="EMBL/GenBank/DDBJ databases">
        <title>Draft genome of Deinococcus sp. OD32.</title>
        <authorList>
            <person name="Wang X.-P."/>
            <person name="Du Z.-J."/>
        </authorList>
    </citation>
    <scope>NUCLEOTIDE SEQUENCE [LARGE SCALE GENOMIC DNA]</scope>
    <source>
        <strain evidence="6 7">OD32</strain>
    </source>
</reference>
<evidence type="ECO:0000259" key="5">
    <source>
        <dbReference type="PROSITE" id="PS50146"/>
    </source>
</evidence>
<name>A0A2T3W3S8_9DEIO</name>
<proteinExistence type="predicted"/>
<dbReference type="SUPFAM" id="SSF111331">
    <property type="entry name" value="NAD kinase/diacylglycerol kinase-like"/>
    <property type="match status" value="1"/>
</dbReference>
<dbReference type="InterPro" id="IPR016064">
    <property type="entry name" value="NAD/diacylglycerol_kinase_sf"/>
</dbReference>
<dbReference type="Proteomes" id="UP000240317">
    <property type="component" value="Unassembled WGS sequence"/>
</dbReference>
<evidence type="ECO:0000256" key="4">
    <source>
        <dbReference type="ARBA" id="ARBA00022840"/>
    </source>
</evidence>
<keyword evidence="1" id="KW-0808">Transferase</keyword>
<evidence type="ECO:0000256" key="3">
    <source>
        <dbReference type="ARBA" id="ARBA00022777"/>
    </source>
</evidence>
<keyword evidence="2" id="KW-0547">Nucleotide-binding</keyword>
<accession>A0A2T3W3S8</accession>
<dbReference type="PANTHER" id="PTHR12358:SF54">
    <property type="entry name" value="SPHINGOSINE KINASE RELATED PROTEIN"/>
    <property type="match status" value="1"/>
</dbReference>
<dbReference type="OrthoDB" id="142078at2"/>
<comment type="caution">
    <text evidence="6">The sequence shown here is derived from an EMBL/GenBank/DDBJ whole genome shotgun (WGS) entry which is preliminary data.</text>
</comment>
<protein>
    <submittedName>
        <fullName evidence="6">Diacylglycerol kinase</fullName>
    </submittedName>
</protein>
<keyword evidence="3 6" id="KW-0418">Kinase</keyword>
<dbReference type="GO" id="GO:0005524">
    <property type="term" value="F:ATP binding"/>
    <property type="evidence" value="ECO:0007669"/>
    <property type="project" value="UniProtKB-KW"/>
</dbReference>
<organism evidence="6 7">
    <name type="scientific">Deinococcus arcticus</name>
    <dbReference type="NCBI Taxonomy" id="2136176"/>
    <lineage>
        <taxon>Bacteria</taxon>
        <taxon>Thermotogati</taxon>
        <taxon>Deinococcota</taxon>
        <taxon>Deinococci</taxon>
        <taxon>Deinococcales</taxon>
        <taxon>Deinococcaceae</taxon>
        <taxon>Deinococcus</taxon>
    </lineage>
</organism>
<evidence type="ECO:0000256" key="1">
    <source>
        <dbReference type="ARBA" id="ARBA00022679"/>
    </source>
</evidence>